<dbReference type="RefSeq" id="WP_349967064.1">
    <property type="nucleotide sequence ID" value="NZ_CP157942.1"/>
</dbReference>
<feature type="transmembrane region" description="Helical" evidence="1">
    <location>
        <begin position="123"/>
        <end position="143"/>
    </location>
</feature>
<dbReference type="AlphaFoldDB" id="A0AAU7Q0H8"/>
<proteinExistence type="predicted"/>
<organism evidence="2">
    <name type="scientific">Wolbachia endosymbiont of Armadillidium arcangelii</name>
    <dbReference type="NCBI Taxonomy" id="3158571"/>
    <lineage>
        <taxon>Bacteria</taxon>
        <taxon>Pseudomonadati</taxon>
        <taxon>Pseudomonadota</taxon>
        <taxon>Alphaproteobacteria</taxon>
        <taxon>Rickettsiales</taxon>
        <taxon>Anaplasmataceae</taxon>
        <taxon>Wolbachieae</taxon>
        <taxon>Wolbachia</taxon>
    </lineage>
</organism>
<evidence type="ECO:0000313" key="2">
    <source>
        <dbReference type="EMBL" id="XBS66639.1"/>
    </source>
</evidence>
<keyword evidence="1" id="KW-0812">Transmembrane</keyword>
<protein>
    <submittedName>
        <fullName evidence="2">Uncharacterized protein</fullName>
    </submittedName>
</protein>
<keyword evidence="1" id="KW-1133">Transmembrane helix</keyword>
<keyword evidence="1" id="KW-0472">Membrane</keyword>
<gene>
    <name evidence="2" type="ORF">ABLO99_05155</name>
</gene>
<name>A0AAU7Q0H8_9RICK</name>
<sequence>MKRAINYRSMIDDIVSGLKSGEIQSHKRCNAKEFYEKYLKGFSSKEGLQKLEASAIESATTELSDLKQVIEEIKKSNASHKMMTQNIENVKNTTNILDSLILRDTNVRRPKLLGTSRSNKENMGVLTVGMLAVVAAVPFKYWFCNRKSKGHSRSKEETPSSNLLNVITLESRDNCIN</sequence>
<accession>A0AAU7Q0H8</accession>
<dbReference type="EMBL" id="CP157942">
    <property type="protein sequence ID" value="XBS66639.1"/>
    <property type="molecule type" value="Genomic_DNA"/>
</dbReference>
<reference evidence="2" key="1">
    <citation type="submission" date="2024-06" db="EMBL/GenBank/DDBJ databases">
        <authorList>
            <person name="Dussert Y."/>
            <person name="Peccoud J."/>
            <person name="Pigeault R."/>
        </authorList>
    </citation>
    <scope>NUCLEOTIDE SEQUENCE</scope>
    <source>
        <strain evidence="2">WArc</strain>
    </source>
</reference>
<evidence type="ECO:0000256" key="1">
    <source>
        <dbReference type="SAM" id="Phobius"/>
    </source>
</evidence>